<dbReference type="AlphaFoldDB" id="A0A517M6B9"/>
<feature type="domain" description="Periplasmic binding protein" evidence="4">
    <location>
        <begin position="49"/>
        <end position="308"/>
    </location>
</feature>
<dbReference type="InterPro" id="IPR050555">
    <property type="entry name" value="Bact_Solute-Bind_Prot2"/>
</dbReference>
<evidence type="ECO:0000256" key="2">
    <source>
        <dbReference type="ARBA" id="ARBA00007639"/>
    </source>
</evidence>
<protein>
    <submittedName>
        <fullName evidence="5">D-ribose-binding periplasmic protein</fullName>
    </submittedName>
</protein>
<dbReference type="OrthoDB" id="569491at2"/>
<dbReference type="CDD" id="cd06314">
    <property type="entry name" value="PBP1_tmGBP"/>
    <property type="match status" value="1"/>
</dbReference>
<dbReference type="EMBL" id="CP036261">
    <property type="protein sequence ID" value="QDS90422.1"/>
    <property type="molecule type" value="Genomic_DNA"/>
</dbReference>
<evidence type="ECO:0000259" key="4">
    <source>
        <dbReference type="Pfam" id="PF13407"/>
    </source>
</evidence>
<evidence type="ECO:0000256" key="1">
    <source>
        <dbReference type="ARBA" id="ARBA00004196"/>
    </source>
</evidence>
<name>A0A517M6B9_9BACT</name>
<proteinExistence type="inferred from homology"/>
<organism evidence="5 6">
    <name type="scientific">Rosistilla ulvae</name>
    <dbReference type="NCBI Taxonomy" id="1930277"/>
    <lineage>
        <taxon>Bacteria</taxon>
        <taxon>Pseudomonadati</taxon>
        <taxon>Planctomycetota</taxon>
        <taxon>Planctomycetia</taxon>
        <taxon>Pirellulales</taxon>
        <taxon>Pirellulaceae</taxon>
        <taxon>Rosistilla</taxon>
    </lineage>
</organism>
<dbReference type="Pfam" id="PF13407">
    <property type="entry name" value="Peripla_BP_4"/>
    <property type="match status" value="1"/>
</dbReference>
<keyword evidence="6" id="KW-1185">Reference proteome</keyword>
<comment type="similarity">
    <text evidence="2">Belongs to the bacterial solute-binding protein 2 family.</text>
</comment>
<evidence type="ECO:0000256" key="3">
    <source>
        <dbReference type="SAM" id="SignalP"/>
    </source>
</evidence>
<dbReference type="PROSITE" id="PS51257">
    <property type="entry name" value="PROKAR_LIPOPROTEIN"/>
    <property type="match status" value="1"/>
</dbReference>
<dbReference type="Gene3D" id="3.40.50.2300">
    <property type="match status" value="2"/>
</dbReference>
<sequence length="349" mass="37742" precursor="true">MSKPTFFLLSLFACVSVLGTGCNKSSSDSAGGGDSGQRPSVAYVTNGVASFWVIAEAGVKQGGKDFDADVEVLMPAEGITAQKRMIEDLLTKGTDGIAISPIDPENQTELINKAAKYAKVITHDSDAPDSDRLCYIGVDNYVAGRMCGELVREAMPEGGKLAIFIGRLEQDNARRRRQGVIDAVLGRSEDPTRFDPPDAEIKEGDWHIVGTYTDQFDRAQGKANAEDAISRHPDLAGMVGLFAYNPPLMLEALTQSGHLGKIKVIGFDEAQETLQGIQDGNVYGTVVQNPFEYGRQSVKVLAGLARGENLQSLGIPEVGFLDIPARKIRKDNLDEFWAELKKNMGETAE</sequence>
<comment type="subcellular location">
    <subcellularLocation>
        <location evidence="1">Cell envelope</location>
    </subcellularLocation>
</comment>
<feature type="chain" id="PRO_5021969569" evidence="3">
    <location>
        <begin position="20"/>
        <end position="349"/>
    </location>
</feature>
<dbReference type="KEGG" id="ruv:EC9_46300"/>
<evidence type="ECO:0000313" key="5">
    <source>
        <dbReference type="EMBL" id="QDS90422.1"/>
    </source>
</evidence>
<dbReference type="GO" id="GO:0030288">
    <property type="term" value="C:outer membrane-bounded periplasmic space"/>
    <property type="evidence" value="ECO:0007669"/>
    <property type="project" value="TreeGrafter"/>
</dbReference>
<reference evidence="5 6" key="1">
    <citation type="submission" date="2019-02" db="EMBL/GenBank/DDBJ databases">
        <title>Deep-cultivation of Planctomycetes and their phenomic and genomic characterization uncovers novel biology.</title>
        <authorList>
            <person name="Wiegand S."/>
            <person name="Jogler M."/>
            <person name="Boedeker C."/>
            <person name="Pinto D."/>
            <person name="Vollmers J."/>
            <person name="Rivas-Marin E."/>
            <person name="Kohn T."/>
            <person name="Peeters S.H."/>
            <person name="Heuer A."/>
            <person name="Rast P."/>
            <person name="Oberbeckmann S."/>
            <person name="Bunk B."/>
            <person name="Jeske O."/>
            <person name="Meyerdierks A."/>
            <person name="Storesund J.E."/>
            <person name="Kallscheuer N."/>
            <person name="Luecker S."/>
            <person name="Lage O.M."/>
            <person name="Pohl T."/>
            <person name="Merkel B.J."/>
            <person name="Hornburger P."/>
            <person name="Mueller R.-W."/>
            <person name="Bruemmer F."/>
            <person name="Labrenz M."/>
            <person name="Spormann A.M."/>
            <person name="Op den Camp H."/>
            <person name="Overmann J."/>
            <person name="Amann R."/>
            <person name="Jetten M.S.M."/>
            <person name="Mascher T."/>
            <person name="Medema M.H."/>
            <person name="Devos D.P."/>
            <person name="Kaster A.-K."/>
            <person name="Ovreas L."/>
            <person name="Rohde M."/>
            <person name="Galperin M.Y."/>
            <person name="Jogler C."/>
        </authorList>
    </citation>
    <scope>NUCLEOTIDE SEQUENCE [LARGE SCALE GENOMIC DNA]</scope>
    <source>
        <strain evidence="5 6">EC9</strain>
    </source>
</reference>
<feature type="signal peptide" evidence="3">
    <location>
        <begin position="1"/>
        <end position="19"/>
    </location>
</feature>
<dbReference type="RefSeq" id="WP_145348238.1">
    <property type="nucleotide sequence ID" value="NZ_CP036261.1"/>
</dbReference>
<dbReference type="PANTHER" id="PTHR30036:SF7">
    <property type="entry name" value="ABC TRANSPORTER PERIPLASMIC-BINDING PROTEIN YPHF"/>
    <property type="match status" value="1"/>
</dbReference>
<evidence type="ECO:0000313" key="6">
    <source>
        <dbReference type="Proteomes" id="UP000319557"/>
    </source>
</evidence>
<dbReference type="Proteomes" id="UP000319557">
    <property type="component" value="Chromosome"/>
</dbReference>
<dbReference type="PANTHER" id="PTHR30036">
    <property type="entry name" value="D-XYLOSE-BINDING PERIPLASMIC PROTEIN"/>
    <property type="match status" value="1"/>
</dbReference>
<dbReference type="GO" id="GO:0030246">
    <property type="term" value="F:carbohydrate binding"/>
    <property type="evidence" value="ECO:0007669"/>
    <property type="project" value="TreeGrafter"/>
</dbReference>
<accession>A0A517M6B9</accession>
<dbReference type="InterPro" id="IPR025997">
    <property type="entry name" value="SBP_2_dom"/>
</dbReference>
<dbReference type="SUPFAM" id="SSF53822">
    <property type="entry name" value="Periplasmic binding protein-like I"/>
    <property type="match status" value="1"/>
</dbReference>
<keyword evidence="3" id="KW-0732">Signal</keyword>
<gene>
    <name evidence="5" type="primary">rbsB</name>
    <name evidence="5" type="ORF">EC9_46300</name>
</gene>
<dbReference type="InterPro" id="IPR028082">
    <property type="entry name" value="Peripla_BP_I"/>
</dbReference>